<keyword evidence="1" id="KW-0472">Membrane</keyword>
<protein>
    <recommendedName>
        <fullName evidence="6">ABC transporter permease</fullName>
    </recommendedName>
</protein>
<organism evidence="2 4">
    <name type="scientific">Collinsella intestinalis</name>
    <dbReference type="NCBI Taxonomy" id="147207"/>
    <lineage>
        <taxon>Bacteria</taxon>
        <taxon>Bacillati</taxon>
        <taxon>Actinomycetota</taxon>
        <taxon>Coriobacteriia</taxon>
        <taxon>Coriobacteriales</taxon>
        <taxon>Coriobacteriaceae</taxon>
        <taxon>Collinsella</taxon>
    </lineage>
</organism>
<dbReference type="EMBL" id="QSJI01000002">
    <property type="protein sequence ID" value="RHD56660.1"/>
    <property type="molecule type" value="Genomic_DNA"/>
</dbReference>
<dbReference type="EMBL" id="CABWIC010000007">
    <property type="protein sequence ID" value="VWL90485.1"/>
    <property type="molecule type" value="Genomic_DNA"/>
</dbReference>
<keyword evidence="1" id="KW-0812">Transmembrane</keyword>
<evidence type="ECO:0000313" key="2">
    <source>
        <dbReference type="EMBL" id="RHD56660.1"/>
    </source>
</evidence>
<reference evidence="3 5" key="2">
    <citation type="submission" date="2019-10" db="EMBL/GenBank/DDBJ databases">
        <authorList>
            <person name="Wolf R A."/>
        </authorList>
    </citation>
    <scope>NUCLEOTIDE SEQUENCE [LARGE SCALE GENOMIC DNA]</scope>
    <source>
        <strain evidence="3">Collinsella_intestinalis_DSM_13632</strain>
    </source>
</reference>
<name>A0A414FYN7_9ACTN</name>
<gene>
    <name evidence="2" type="ORF">DW787_03740</name>
    <name evidence="3" type="ORF">JKKLCJKK_00033</name>
</gene>
<dbReference type="AlphaFoldDB" id="A0A414FYN7"/>
<sequence length="78" mass="8306">MSAEGRPGEAVRAAGHSASAFARLRALTPERVRTWFYSDATSAAVAWFAAVVVLVAVLGWFFVLSPYGAPASPVYAEF</sequence>
<evidence type="ECO:0008006" key="6">
    <source>
        <dbReference type="Google" id="ProtNLM"/>
    </source>
</evidence>
<evidence type="ECO:0000313" key="5">
    <source>
        <dbReference type="Proteomes" id="UP000405524"/>
    </source>
</evidence>
<evidence type="ECO:0000256" key="1">
    <source>
        <dbReference type="SAM" id="Phobius"/>
    </source>
</evidence>
<evidence type="ECO:0000313" key="4">
    <source>
        <dbReference type="Proteomes" id="UP000286050"/>
    </source>
</evidence>
<feature type="transmembrane region" description="Helical" evidence="1">
    <location>
        <begin position="44"/>
        <end position="64"/>
    </location>
</feature>
<dbReference type="Proteomes" id="UP000286050">
    <property type="component" value="Unassembled WGS sequence"/>
</dbReference>
<dbReference type="OrthoDB" id="9997932at2"/>
<keyword evidence="1" id="KW-1133">Transmembrane helix</keyword>
<evidence type="ECO:0000313" key="3">
    <source>
        <dbReference type="EMBL" id="VWL90485.1"/>
    </source>
</evidence>
<proteinExistence type="predicted"/>
<reference evidence="2 4" key="1">
    <citation type="submission" date="2018-08" db="EMBL/GenBank/DDBJ databases">
        <title>A genome reference for cultivated species of the human gut microbiota.</title>
        <authorList>
            <person name="Zou Y."/>
            <person name="Xue W."/>
            <person name="Luo G."/>
        </authorList>
    </citation>
    <scope>NUCLEOTIDE SEQUENCE [LARGE SCALE GENOMIC DNA]</scope>
    <source>
        <strain evidence="2 4">AM30-5LB</strain>
    </source>
</reference>
<accession>A0A414FYN7</accession>
<dbReference type="RefSeq" id="WP_118271681.1">
    <property type="nucleotide sequence ID" value="NZ_CABWIC010000007.1"/>
</dbReference>
<dbReference type="GeneID" id="77465027"/>
<dbReference type="Proteomes" id="UP000405524">
    <property type="component" value="Unassembled WGS sequence"/>
</dbReference>